<dbReference type="SUPFAM" id="SSF56112">
    <property type="entry name" value="Protein kinase-like (PK-like)"/>
    <property type="match status" value="1"/>
</dbReference>
<name>A0ABV4E0T6_9CLOT</name>
<keyword evidence="1" id="KW-0808">Transferase</keyword>
<dbReference type="EMBL" id="JBGFFE010000028">
    <property type="protein sequence ID" value="MEY8764764.1"/>
    <property type="molecule type" value="Genomic_DNA"/>
</dbReference>
<protein>
    <submittedName>
        <fullName evidence="1">Protein kinase</fullName>
    </submittedName>
</protein>
<reference evidence="1 2" key="1">
    <citation type="submission" date="2024-08" db="EMBL/GenBank/DDBJ databases">
        <title>Clostridium lapicellarii sp. nov., and Clostridium renhuaiense sp. nov., two species isolated from the mud in a fermentation cellar used for producing sauce-flavour Chinese liquors.</title>
        <authorList>
            <person name="Yang F."/>
            <person name="Wang H."/>
            <person name="Chen L.Q."/>
            <person name="Zhou N."/>
            <person name="Lu J.J."/>
            <person name="Pu X.X."/>
            <person name="Wan B."/>
            <person name="Wang L."/>
            <person name="Liu S.J."/>
        </authorList>
    </citation>
    <scope>NUCLEOTIDE SEQUENCE [LARGE SCALE GENOMIC DNA]</scope>
    <source>
        <strain evidence="1 2">MT-113</strain>
    </source>
</reference>
<dbReference type="RefSeq" id="WP_294182348.1">
    <property type="nucleotide sequence ID" value="NZ_JBGFFE010000028.1"/>
</dbReference>
<proteinExistence type="predicted"/>
<sequence length="195" mass="23236">MGKREGYYIELDEIAENMLRDANFIGCGHNGIVYSLGDNKVIKIFKNRYVCKNEYDILKKTAKSRYFPKVYLHGDYYIVRSYVSGERLDYYIKKHGFNREIAIDIIQLIKEFKKLGFTKLDIRCKDLYVDGDFSIKVIDPKNNYSRSCDYPRHLMKGLGKLGVLDDFLEIVKKEYNENYKKWNFKIRRYLKKGIK</sequence>
<organism evidence="1 2">
    <name type="scientific">Clostridium lapidicellarium</name>
    <dbReference type="NCBI Taxonomy" id="3240931"/>
    <lineage>
        <taxon>Bacteria</taxon>
        <taxon>Bacillati</taxon>
        <taxon>Bacillota</taxon>
        <taxon>Clostridia</taxon>
        <taxon>Eubacteriales</taxon>
        <taxon>Clostridiaceae</taxon>
        <taxon>Clostridium</taxon>
    </lineage>
</organism>
<accession>A0ABV4E0T6</accession>
<comment type="caution">
    <text evidence="1">The sequence shown here is derived from an EMBL/GenBank/DDBJ whole genome shotgun (WGS) entry which is preliminary data.</text>
</comment>
<evidence type="ECO:0000313" key="1">
    <source>
        <dbReference type="EMBL" id="MEY8764764.1"/>
    </source>
</evidence>
<gene>
    <name evidence="1" type="ORF">AB8S09_14160</name>
</gene>
<dbReference type="GO" id="GO:0016301">
    <property type="term" value="F:kinase activity"/>
    <property type="evidence" value="ECO:0007669"/>
    <property type="project" value="UniProtKB-KW"/>
</dbReference>
<keyword evidence="1" id="KW-0418">Kinase</keyword>
<dbReference type="InterPro" id="IPR011009">
    <property type="entry name" value="Kinase-like_dom_sf"/>
</dbReference>
<evidence type="ECO:0000313" key="2">
    <source>
        <dbReference type="Proteomes" id="UP001565220"/>
    </source>
</evidence>
<dbReference type="Proteomes" id="UP001565220">
    <property type="component" value="Unassembled WGS sequence"/>
</dbReference>
<keyword evidence="2" id="KW-1185">Reference proteome</keyword>